<dbReference type="FunFam" id="3.40.50.1470:FF:000001">
    <property type="entry name" value="Peptidyl-tRNA hydrolase"/>
    <property type="match status" value="1"/>
</dbReference>
<comment type="subunit">
    <text evidence="8">Monomer.</text>
</comment>
<dbReference type="HAMAP" id="MF_00083">
    <property type="entry name" value="Pept_tRNA_hydro_bact"/>
    <property type="match status" value="1"/>
</dbReference>
<dbReference type="GO" id="GO:0006515">
    <property type="term" value="P:protein quality control for misfolded or incompletely synthesized proteins"/>
    <property type="evidence" value="ECO:0007669"/>
    <property type="project" value="UniProtKB-UniRule"/>
</dbReference>
<feature type="site" description="Discriminates between blocked and unblocked aminoacyl-tRNA" evidence="8">
    <location>
        <position position="9"/>
    </location>
</feature>
<dbReference type="Gene3D" id="3.40.50.1470">
    <property type="entry name" value="Peptidyl-tRNA hydrolase"/>
    <property type="match status" value="1"/>
</dbReference>
<keyword evidence="4 8" id="KW-0694">RNA-binding</keyword>
<protein>
    <recommendedName>
        <fullName evidence="7 8">Peptidyl-tRNA hydrolase</fullName>
        <shortName evidence="8">Pth</shortName>
        <ecNumber evidence="1 8">3.1.1.29</ecNumber>
    </recommendedName>
</protein>
<feature type="binding site" evidence="8">
    <location>
        <position position="14"/>
    </location>
    <ligand>
        <name>tRNA</name>
        <dbReference type="ChEBI" id="CHEBI:17843"/>
    </ligand>
</feature>
<gene>
    <name evidence="8 11" type="primary">pth</name>
    <name evidence="11" type="ORF">ESOMN_v1c00540</name>
</gene>
<dbReference type="PROSITE" id="PS01195">
    <property type="entry name" value="PEPT_TRNA_HYDROL_1"/>
    <property type="match status" value="1"/>
</dbReference>
<comment type="similarity">
    <text evidence="5 8 10">Belongs to the PTH family.</text>
</comment>
<evidence type="ECO:0000256" key="4">
    <source>
        <dbReference type="ARBA" id="ARBA00022884"/>
    </source>
</evidence>
<dbReference type="EC" id="3.1.1.29" evidence="1 8"/>
<keyword evidence="8" id="KW-0963">Cytoplasm</keyword>
<evidence type="ECO:0000256" key="10">
    <source>
        <dbReference type="RuleBase" id="RU004320"/>
    </source>
</evidence>
<comment type="subcellular location">
    <subcellularLocation>
        <location evidence="8">Cytoplasm</location>
    </subcellularLocation>
</comment>
<dbReference type="GO" id="GO:0004045">
    <property type="term" value="F:peptidyl-tRNA hydrolase activity"/>
    <property type="evidence" value="ECO:0007669"/>
    <property type="project" value="UniProtKB-UniRule"/>
</dbReference>
<evidence type="ECO:0000313" key="12">
    <source>
        <dbReference type="Proteomes" id="UP000232230"/>
    </source>
</evidence>
<comment type="function">
    <text evidence="8">Catalyzes the release of premature peptidyl moieties from peptidyl-tRNA molecules trapped in stalled 50S ribosomal subunits, and thus maintains levels of free tRNAs and 50S ribosomes.</text>
</comment>
<dbReference type="AlphaFoldDB" id="A0A2K8NX84"/>
<organism evidence="11 12">
    <name type="scientific">Williamsoniiplasma somnilux</name>
    <dbReference type="NCBI Taxonomy" id="215578"/>
    <lineage>
        <taxon>Bacteria</taxon>
        <taxon>Bacillati</taxon>
        <taxon>Mycoplasmatota</taxon>
        <taxon>Mollicutes</taxon>
        <taxon>Entomoplasmatales</taxon>
        <taxon>Williamsoniiplasma</taxon>
    </lineage>
</organism>
<feature type="site" description="Stabilizes the basic form of H active site to accept a proton" evidence="8">
    <location>
        <position position="91"/>
    </location>
</feature>
<feature type="active site" description="Proton acceptor" evidence="8">
    <location>
        <position position="19"/>
    </location>
</feature>
<feature type="binding site" evidence="8">
    <location>
        <position position="64"/>
    </location>
    <ligand>
        <name>tRNA</name>
        <dbReference type="ChEBI" id="CHEBI:17843"/>
    </ligand>
</feature>
<dbReference type="Proteomes" id="UP000232230">
    <property type="component" value="Chromosome"/>
</dbReference>
<dbReference type="NCBIfam" id="TIGR00447">
    <property type="entry name" value="pth"/>
    <property type="match status" value="1"/>
</dbReference>
<dbReference type="InterPro" id="IPR018171">
    <property type="entry name" value="Pept_tRNA_hydro_CS"/>
</dbReference>
<dbReference type="RefSeq" id="WP_024863676.1">
    <property type="nucleotide sequence ID" value="NZ_CP024965.1"/>
</dbReference>
<feature type="binding site" evidence="8">
    <location>
        <position position="112"/>
    </location>
    <ligand>
        <name>tRNA</name>
        <dbReference type="ChEBI" id="CHEBI:17843"/>
    </ligand>
</feature>
<evidence type="ECO:0000256" key="6">
    <source>
        <dbReference type="ARBA" id="ARBA00048707"/>
    </source>
</evidence>
<evidence type="ECO:0000256" key="9">
    <source>
        <dbReference type="RuleBase" id="RU000673"/>
    </source>
</evidence>
<dbReference type="GO" id="GO:0072344">
    <property type="term" value="P:rescue of stalled ribosome"/>
    <property type="evidence" value="ECO:0007669"/>
    <property type="project" value="UniProtKB-UniRule"/>
</dbReference>
<dbReference type="SUPFAM" id="SSF53178">
    <property type="entry name" value="Peptidyl-tRNA hydrolase-like"/>
    <property type="match status" value="1"/>
</dbReference>
<dbReference type="PANTHER" id="PTHR17224">
    <property type="entry name" value="PEPTIDYL-TRNA HYDROLASE"/>
    <property type="match status" value="1"/>
</dbReference>
<feature type="binding site" evidence="8">
    <location>
        <position position="66"/>
    </location>
    <ligand>
        <name>tRNA</name>
        <dbReference type="ChEBI" id="CHEBI:17843"/>
    </ligand>
</feature>
<dbReference type="PANTHER" id="PTHR17224:SF1">
    <property type="entry name" value="PEPTIDYL-TRNA HYDROLASE"/>
    <property type="match status" value="1"/>
</dbReference>
<dbReference type="Pfam" id="PF01195">
    <property type="entry name" value="Pept_tRNA_hydro"/>
    <property type="match status" value="1"/>
</dbReference>
<dbReference type="CDD" id="cd00462">
    <property type="entry name" value="PTH"/>
    <property type="match status" value="1"/>
</dbReference>
<reference evidence="11 12" key="1">
    <citation type="submission" date="2017-11" db="EMBL/GenBank/DDBJ databases">
        <title>Genome sequence of Entomoplasma somnilux PYAN-1 (ATCC 49194).</title>
        <authorList>
            <person name="Lo W.-S."/>
            <person name="Gasparich G.E."/>
            <person name="Kuo C.-H."/>
        </authorList>
    </citation>
    <scope>NUCLEOTIDE SEQUENCE [LARGE SCALE GENOMIC DNA]</scope>
    <source>
        <strain evidence="11 12">PYAN-1</strain>
    </source>
</reference>
<proteinExistence type="inferred from homology"/>
<dbReference type="InterPro" id="IPR001328">
    <property type="entry name" value="Pept_tRNA_hydro"/>
</dbReference>
<dbReference type="GO" id="GO:0005737">
    <property type="term" value="C:cytoplasm"/>
    <property type="evidence" value="ECO:0007669"/>
    <property type="project" value="UniProtKB-SubCell"/>
</dbReference>
<dbReference type="EMBL" id="CP024965">
    <property type="protein sequence ID" value="ATZ18440.1"/>
    <property type="molecule type" value="Genomic_DNA"/>
</dbReference>
<dbReference type="InterPro" id="IPR036416">
    <property type="entry name" value="Pept_tRNA_hydro_sf"/>
</dbReference>
<name>A0A2K8NX84_9MOLU</name>
<keyword evidence="12" id="KW-1185">Reference proteome</keyword>
<evidence type="ECO:0000256" key="1">
    <source>
        <dbReference type="ARBA" id="ARBA00013260"/>
    </source>
</evidence>
<comment type="function">
    <text evidence="8">Hydrolyzes ribosome-free peptidyl-tRNAs (with 1 or more amino acids incorporated), which drop off the ribosome during protein synthesis, or as a result of ribosome stalling.</text>
</comment>
<keyword evidence="3 8" id="KW-0378">Hydrolase</keyword>
<evidence type="ECO:0000256" key="2">
    <source>
        <dbReference type="ARBA" id="ARBA00022555"/>
    </source>
</evidence>
<dbReference type="KEGG" id="esx:ESOMN_v1c00540"/>
<dbReference type="GO" id="GO:0000049">
    <property type="term" value="F:tRNA binding"/>
    <property type="evidence" value="ECO:0007669"/>
    <property type="project" value="UniProtKB-UniRule"/>
</dbReference>
<evidence type="ECO:0000256" key="3">
    <source>
        <dbReference type="ARBA" id="ARBA00022801"/>
    </source>
</evidence>
<evidence type="ECO:0000256" key="8">
    <source>
        <dbReference type="HAMAP-Rule" id="MF_00083"/>
    </source>
</evidence>
<evidence type="ECO:0000256" key="7">
    <source>
        <dbReference type="ARBA" id="ARBA00050038"/>
    </source>
</evidence>
<evidence type="ECO:0000256" key="5">
    <source>
        <dbReference type="ARBA" id="ARBA00038063"/>
    </source>
</evidence>
<keyword evidence="2 8" id="KW-0820">tRNA-binding</keyword>
<comment type="catalytic activity">
    <reaction evidence="6 8 9">
        <text>an N-acyl-L-alpha-aminoacyl-tRNA + H2O = an N-acyl-L-amino acid + a tRNA + H(+)</text>
        <dbReference type="Rhea" id="RHEA:54448"/>
        <dbReference type="Rhea" id="RHEA-COMP:10123"/>
        <dbReference type="Rhea" id="RHEA-COMP:13883"/>
        <dbReference type="ChEBI" id="CHEBI:15377"/>
        <dbReference type="ChEBI" id="CHEBI:15378"/>
        <dbReference type="ChEBI" id="CHEBI:59874"/>
        <dbReference type="ChEBI" id="CHEBI:78442"/>
        <dbReference type="ChEBI" id="CHEBI:138191"/>
        <dbReference type="EC" id="3.1.1.29"/>
    </reaction>
</comment>
<accession>A0A2K8NX84</accession>
<sequence>MKLIVGLGNPGKEYATTRHNAGWIAIDMLLDKYGFTQHKEEHQADIYFTQINGEKVLLAKPLTFMNNSGVATRALMEYYKINKNDLIIIHDDKDFPIGKIQFKFQGSAAGHNGIKSEIQYLNGEDFKRLRIGIGVPLENWTIVDWVLSKMSKIEIENLKQAFALSLDFIDDWTKGESFNKIMSKYNILYK</sequence>
<evidence type="ECO:0000313" key="11">
    <source>
        <dbReference type="EMBL" id="ATZ18440.1"/>
    </source>
</evidence>